<dbReference type="AlphaFoldDB" id="A0A0F9I4H2"/>
<reference evidence="1" key="1">
    <citation type="journal article" date="2015" name="Nature">
        <title>Complex archaea that bridge the gap between prokaryotes and eukaryotes.</title>
        <authorList>
            <person name="Spang A."/>
            <person name="Saw J.H."/>
            <person name="Jorgensen S.L."/>
            <person name="Zaremba-Niedzwiedzka K."/>
            <person name="Martijn J."/>
            <person name="Lind A.E."/>
            <person name="van Eijk R."/>
            <person name="Schleper C."/>
            <person name="Guy L."/>
            <person name="Ettema T.J."/>
        </authorList>
    </citation>
    <scope>NUCLEOTIDE SEQUENCE</scope>
</reference>
<organism evidence="1">
    <name type="scientific">marine sediment metagenome</name>
    <dbReference type="NCBI Taxonomy" id="412755"/>
    <lineage>
        <taxon>unclassified sequences</taxon>
        <taxon>metagenomes</taxon>
        <taxon>ecological metagenomes</taxon>
    </lineage>
</organism>
<evidence type="ECO:0000313" key="1">
    <source>
        <dbReference type="EMBL" id="KKM14544.1"/>
    </source>
</evidence>
<gene>
    <name evidence="1" type="ORF">LCGC14_1705000</name>
</gene>
<name>A0A0F9I4H2_9ZZZZ</name>
<accession>A0A0F9I4H2</accession>
<comment type="caution">
    <text evidence="1">The sequence shown here is derived from an EMBL/GenBank/DDBJ whole genome shotgun (WGS) entry which is preliminary data.</text>
</comment>
<sequence length="83" mass="9497">MPWLARDRDTNGLSGDYVFSFGELAEFQKGDWRSDERWNNLSPEDWQGPCLEPGEGPIEIELKVKLGRGHDVSNLYEDEPDGE</sequence>
<protein>
    <submittedName>
        <fullName evidence="1">Uncharacterized protein</fullName>
    </submittedName>
</protein>
<proteinExistence type="predicted"/>
<dbReference type="EMBL" id="LAZR01015121">
    <property type="protein sequence ID" value="KKM14544.1"/>
    <property type="molecule type" value="Genomic_DNA"/>
</dbReference>